<dbReference type="RefSeq" id="XP_007914996.1">
    <property type="nucleotide sequence ID" value="XM_007916805.1"/>
</dbReference>
<proteinExistence type="predicted"/>
<accession>R8BLV4</accession>
<dbReference type="OrthoDB" id="414270at2759"/>
<sequence>MPLPGSGVQTGDLTYYTPAQGACGFTNDENDMVVAIAHKLFDAAGNGDANPNNNPLCGRKIRVERDFVETNAGRRSVDVTVVDRCTGCEPTDLDLSPAVTVHFSRFEVTRISLDPSALSQFETNGPILSAARLLADAHVDVIGWSGTSGGWLGFDEDERLCAAITAATGIPATTSTLALNHALDLLSAKSFALVTPYLDDVQERILATYDAAGYKVVAESHLRRSENVKFAEIDEDMLDGQVADVIAKGEGKVQAISTFCTNLRAAHRVEKWETEYGVPVLDTVATVVWEMLRMKGVDTRAIKRWGKIFEL</sequence>
<dbReference type="SUPFAM" id="SSF50685">
    <property type="entry name" value="Barwin-like endoglucanases"/>
    <property type="match status" value="1"/>
</dbReference>
<dbReference type="GeneID" id="19324632"/>
<dbReference type="PANTHER" id="PTHR40267">
    <property type="entry name" value="BLR3294 PROTEIN"/>
    <property type="match status" value="1"/>
</dbReference>
<dbReference type="CDD" id="cd22191">
    <property type="entry name" value="DPBB_RlpA_EXP_N-like"/>
    <property type="match status" value="1"/>
</dbReference>
<dbReference type="HOGENOM" id="CLU_894827_0_0_1"/>
<dbReference type="PANTHER" id="PTHR40267:SF1">
    <property type="entry name" value="BLR3294 PROTEIN"/>
    <property type="match status" value="1"/>
</dbReference>
<evidence type="ECO:0000313" key="2">
    <source>
        <dbReference type="Proteomes" id="UP000014074"/>
    </source>
</evidence>
<dbReference type="Proteomes" id="UP000014074">
    <property type="component" value="Unassembled WGS sequence"/>
</dbReference>
<evidence type="ECO:0000313" key="1">
    <source>
        <dbReference type="EMBL" id="EOO00329.1"/>
    </source>
</evidence>
<dbReference type="Pfam" id="PF17645">
    <property type="entry name" value="Amdase"/>
    <property type="match status" value="1"/>
</dbReference>
<dbReference type="InterPro" id="IPR036908">
    <property type="entry name" value="RlpA-like_sf"/>
</dbReference>
<dbReference type="Gene3D" id="3.40.50.12500">
    <property type="match status" value="1"/>
</dbReference>
<gene>
    <name evidence="1" type="ORF">UCRPA7_4205</name>
</gene>
<keyword evidence="2" id="KW-1185">Reference proteome</keyword>
<dbReference type="KEGG" id="tmn:UCRPA7_4205"/>
<organism evidence="1 2">
    <name type="scientific">Phaeoacremonium minimum (strain UCR-PA7)</name>
    <name type="common">Esca disease fungus</name>
    <name type="synonym">Togninia minima</name>
    <dbReference type="NCBI Taxonomy" id="1286976"/>
    <lineage>
        <taxon>Eukaryota</taxon>
        <taxon>Fungi</taxon>
        <taxon>Dikarya</taxon>
        <taxon>Ascomycota</taxon>
        <taxon>Pezizomycotina</taxon>
        <taxon>Sordariomycetes</taxon>
        <taxon>Sordariomycetidae</taxon>
        <taxon>Togniniales</taxon>
        <taxon>Togniniaceae</taxon>
        <taxon>Phaeoacremonium</taxon>
    </lineage>
</organism>
<protein>
    <submittedName>
        <fullName evidence="1">Putative asp glu hydantoin racemase protein</fullName>
    </submittedName>
</protein>
<dbReference type="EMBL" id="KB933100">
    <property type="protein sequence ID" value="EOO00329.1"/>
    <property type="molecule type" value="Genomic_DNA"/>
</dbReference>
<reference evidence="2" key="1">
    <citation type="journal article" date="2013" name="Genome Announc.">
        <title>Draft genome sequence of the ascomycete Phaeoacremonium aleophilum strain UCR-PA7, a causal agent of the esca disease complex in grapevines.</title>
        <authorList>
            <person name="Blanco-Ulate B."/>
            <person name="Rolshausen P."/>
            <person name="Cantu D."/>
        </authorList>
    </citation>
    <scope>NUCLEOTIDE SEQUENCE [LARGE SCALE GENOMIC DNA]</scope>
    <source>
        <strain evidence="2">UCR-PA7</strain>
    </source>
</reference>
<dbReference type="InterPro" id="IPR053714">
    <property type="entry name" value="Iso_Racemase_Enz_sf"/>
</dbReference>
<dbReference type="InterPro" id="IPR026286">
    <property type="entry name" value="MaiA/AMDase"/>
</dbReference>
<dbReference type="eggNOG" id="ENOG502SN3M">
    <property type="taxonomic scope" value="Eukaryota"/>
</dbReference>
<name>R8BLV4_PHAM7</name>
<dbReference type="AlphaFoldDB" id="R8BLV4"/>